<accession>A0ABU1BAA7</accession>
<feature type="region of interest" description="Disordered" evidence="3">
    <location>
        <begin position="293"/>
        <end position="312"/>
    </location>
</feature>
<evidence type="ECO:0000313" key="4">
    <source>
        <dbReference type="EMBL" id="MDQ9091280.1"/>
    </source>
</evidence>
<dbReference type="NCBIfam" id="TIGR03504">
    <property type="entry name" value="FimV_Cterm"/>
    <property type="match status" value="1"/>
</dbReference>
<feature type="non-terminal residue" evidence="4">
    <location>
        <position position="1"/>
    </location>
</feature>
<dbReference type="InterPro" id="IPR020011">
    <property type="entry name" value="FimV_C"/>
</dbReference>
<comment type="caution">
    <text evidence="4">The sequence shown here is derived from an EMBL/GenBank/DDBJ whole genome shotgun (WGS) entry which is preliminary data.</text>
</comment>
<evidence type="ECO:0000256" key="3">
    <source>
        <dbReference type="SAM" id="MobiDB-lite"/>
    </source>
</evidence>
<feature type="region of interest" description="Disordered" evidence="3">
    <location>
        <begin position="192"/>
        <end position="211"/>
    </location>
</feature>
<dbReference type="PROSITE" id="PS50005">
    <property type="entry name" value="TPR"/>
    <property type="match status" value="1"/>
</dbReference>
<evidence type="ECO:0000256" key="1">
    <source>
        <dbReference type="PROSITE-ProRule" id="PRU00339"/>
    </source>
</evidence>
<gene>
    <name evidence="4" type="ORF">RC083_06705</name>
</gene>
<keyword evidence="2" id="KW-0175">Coiled coil</keyword>
<feature type="region of interest" description="Disordered" evidence="3">
    <location>
        <begin position="238"/>
        <end position="288"/>
    </location>
</feature>
<dbReference type="Gene3D" id="1.20.58.2200">
    <property type="match status" value="1"/>
</dbReference>
<dbReference type="Proteomes" id="UP001226574">
    <property type="component" value="Unassembled WGS sequence"/>
</dbReference>
<dbReference type="InterPro" id="IPR038440">
    <property type="entry name" value="FimV_C_sf"/>
</dbReference>
<feature type="region of interest" description="Disordered" evidence="3">
    <location>
        <begin position="321"/>
        <end position="379"/>
    </location>
</feature>
<feature type="region of interest" description="Disordered" evidence="3">
    <location>
        <begin position="152"/>
        <end position="178"/>
    </location>
</feature>
<organism evidence="4 5">
    <name type="scientific">Pseudoalteromonas haloplanktis</name>
    <name type="common">Alteromonas haloplanktis</name>
    <dbReference type="NCBI Taxonomy" id="228"/>
    <lineage>
        <taxon>Bacteria</taxon>
        <taxon>Pseudomonadati</taxon>
        <taxon>Pseudomonadota</taxon>
        <taxon>Gammaproteobacteria</taxon>
        <taxon>Alteromonadales</taxon>
        <taxon>Pseudoalteromonadaceae</taxon>
        <taxon>Pseudoalteromonas</taxon>
    </lineage>
</organism>
<dbReference type="InterPro" id="IPR019734">
    <property type="entry name" value="TPR_rpt"/>
</dbReference>
<keyword evidence="1" id="KW-0802">TPR repeat</keyword>
<feature type="repeat" description="TPR" evidence="1">
    <location>
        <begin position="512"/>
        <end position="545"/>
    </location>
</feature>
<feature type="region of interest" description="Disordered" evidence="3">
    <location>
        <begin position="1"/>
        <end position="26"/>
    </location>
</feature>
<feature type="coiled-coil region" evidence="2">
    <location>
        <begin position="103"/>
        <end position="130"/>
    </location>
</feature>
<protein>
    <submittedName>
        <fullName evidence="4">FimV/HubP family polar landmark protein</fullName>
    </submittedName>
</protein>
<name>A0ABU1BAA7_PSEHA</name>
<sequence length="558" mass="61250">DIDGLIDEAASEKSAAEPELVEEDDEFDLDDIDTLADETAGEGSAAEPELVEDNDEFDFGDIDSLLDQTADTHSEPEAGIEPIEAEDELDLGDIESLADDTHNTQLDEALADSMEELSNVEDELDVEDVESIASSLVDELEPESEIIDTDDLLAQSSEESTNELLDEDDLLDEYDDPSLKSVDDLLNELQQEDDYVEPPEWSDVDELNDELNDEIEEVEIDLGDDPLADEELADEFDLALADEPLNTETVTPSVELDEYPELELDDEESEGSETLDDSNADTPELQLSQAEQDLANAMATGQDLDSLEQDFDDELLIEDELLADDIPSSEEPQLSDALTADEDTDDAIESAIELDESLKQPPVLDDSLDPQQNELSDDQLDDDFMADLTQTDFDALLSELAEPESLEIDESSDFEVDFNALLSEDLAELEEFSTADEMDLPEQVDEVVTAPTNEDETTEEFVDIDALIEQSDDANLDHEPYDDVNMDVGLSEFDALLAGDNPTDVDLESGGFSAKLDLARAYIEIGDMDAALDAIEDVIANGPEEVQEEALSLKAKLA</sequence>
<reference evidence="4 5" key="1">
    <citation type="submission" date="2023-08" db="EMBL/GenBank/DDBJ databases">
        <title>Pseudoalteromonas haloplanktis LL1 genome.</title>
        <authorList>
            <person name="Wu S."/>
        </authorList>
    </citation>
    <scope>NUCLEOTIDE SEQUENCE [LARGE SCALE GENOMIC DNA]</scope>
    <source>
        <strain evidence="4 5">LL1</strain>
    </source>
</reference>
<dbReference type="EMBL" id="JAVIFY010000004">
    <property type="protein sequence ID" value="MDQ9091280.1"/>
    <property type="molecule type" value="Genomic_DNA"/>
</dbReference>
<proteinExistence type="predicted"/>
<feature type="compositionally biased region" description="Acidic residues" evidence="3">
    <location>
        <begin position="339"/>
        <end position="355"/>
    </location>
</feature>
<keyword evidence="5" id="KW-1185">Reference proteome</keyword>
<evidence type="ECO:0000313" key="5">
    <source>
        <dbReference type="Proteomes" id="UP001226574"/>
    </source>
</evidence>
<evidence type="ECO:0000256" key="2">
    <source>
        <dbReference type="SAM" id="Coils"/>
    </source>
</evidence>
<feature type="compositionally biased region" description="Acidic residues" evidence="3">
    <location>
        <begin position="255"/>
        <end position="279"/>
    </location>
</feature>
<feature type="compositionally biased region" description="Acidic residues" evidence="3">
    <location>
        <begin position="160"/>
        <end position="176"/>
    </location>
</feature>
<dbReference type="RefSeq" id="WP_309038663.1">
    <property type="nucleotide sequence ID" value="NZ_JAVIFY010000004.1"/>
</dbReference>